<evidence type="ECO:0000313" key="4">
    <source>
        <dbReference type="Proteomes" id="UP000230750"/>
    </source>
</evidence>
<dbReference type="EMBL" id="MRZV01000276">
    <property type="protein sequence ID" value="PIK53697.1"/>
    <property type="molecule type" value="Genomic_DNA"/>
</dbReference>
<gene>
    <name evidence="3" type="ORF">BSL78_09409</name>
</gene>
<feature type="compositionally biased region" description="Polar residues" evidence="1">
    <location>
        <begin position="506"/>
        <end position="516"/>
    </location>
</feature>
<dbReference type="GO" id="GO:0035556">
    <property type="term" value="P:intracellular signal transduction"/>
    <property type="evidence" value="ECO:0007669"/>
    <property type="project" value="InterPro"/>
</dbReference>
<dbReference type="SUPFAM" id="SSF48350">
    <property type="entry name" value="GTPase activation domain, GAP"/>
    <property type="match status" value="1"/>
</dbReference>
<feature type="region of interest" description="Disordered" evidence="1">
    <location>
        <begin position="160"/>
        <end position="187"/>
    </location>
</feature>
<keyword evidence="4" id="KW-1185">Reference proteome</keyword>
<dbReference type="Gene3D" id="1.10.10.10">
    <property type="entry name" value="Winged helix-like DNA-binding domain superfamily/Winged helix DNA-binding domain"/>
    <property type="match status" value="1"/>
</dbReference>
<feature type="compositionally biased region" description="Polar residues" evidence="1">
    <location>
        <begin position="636"/>
        <end position="651"/>
    </location>
</feature>
<feature type="compositionally biased region" description="Basic and acidic residues" evidence="1">
    <location>
        <begin position="430"/>
        <end position="439"/>
    </location>
</feature>
<dbReference type="SMR" id="A0A2G8L0B8"/>
<evidence type="ECO:0000259" key="2">
    <source>
        <dbReference type="PROSITE" id="PS50186"/>
    </source>
</evidence>
<protein>
    <submittedName>
        <fullName evidence="3">Putative DEP domain-containing protein 1A</fullName>
    </submittedName>
</protein>
<feature type="region of interest" description="Disordered" evidence="1">
    <location>
        <begin position="545"/>
        <end position="573"/>
    </location>
</feature>
<feature type="region of interest" description="Disordered" evidence="1">
    <location>
        <begin position="211"/>
        <end position="272"/>
    </location>
</feature>
<feature type="compositionally biased region" description="Basic residues" evidence="1">
    <location>
        <begin position="223"/>
        <end position="237"/>
    </location>
</feature>
<dbReference type="InterPro" id="IPR036388">
    <property type="entry name" value="WH-like_DNA-bd_sf"/>
</dbReference>
<dbReference type="AlphaFoldDB" id="A0A2G8L0B8"/>
<dbReference type="PROSITE" id="PS50186">
    <property type="entry name" value="DEP"/>
    <property type="match status" value="1"/>
</dbReference>
<feature type="compositionally biased region" description="Basic and acidic residues" evidence="1">
    <location>
        <begin position="656"/>
        <end position="665"/>
    </location>
</feature>
<feature type="domain" description="DEP" evidence="2">
    <location>
        <begin position="63"/>
        <end position="149"/>
    </location>
</feature>
<dbReference type="InterPro" id="IPR000591">
    <property type="entry name" value="DEP_dom"/>
</dbReference>
<dbReference type="PANTHER" id="PTHR16206">
    <property type="entry name" value="DEP DOMAIN-CONTAINING"/>
    <property type="match status" value="1"/>
</dbReference>
<name>A0A2G8L0B8_STIJA</name>
<proteinExistence type="predicted"/>
<dbReference type="SMART" id="SM00049">
    <property type="entry name" value="DEP"/>
    <property type="match status" value="1"/>
</dbReference>
<sequence length="956" mass="107683">MAMKCARPVAVCGIGWKWKKYSQYCEVRHTAKIGHPKKYTILKRQLTGRAKFHQKWNEIVSDFRSGIPTKRHRWKMRFYDDCFMSNEAVDWLHNYLQTNENYGPWVTREQAIQLLEKFAQSKIIESVKPFKGGSKEPFEDNGSLYKLVHLSPMKKLRSALHGKNNLRSLTPSPKKSRTRGPMRPLSLNSKLMNAAEEENWNIKSKLLSGNREKTDEKVIGPSQRRRLSKPGVLKRSRSLGGMDKQTSSSSVASVSSVKGHGQDESRGRSQKTEAVWKTAALARLKRLLWLFTLEGVVDETTIKGKSIIHNSTQLSRSGVVVISDKTDDLPHWVLSAMKCIANWPQNQDSELPSYDGFEKDVFHTISNYFQSLQEPLMTFNLYNLINQAYVLGKGRDDGTVKPPASTSISKDPLPSKPGKYNRNGSGTTDSGRRKDVSKDNKRRFGSQERIFCITKSRSVGHLHKAVTGKEDGVGPTHKSNNIYIKKMHRSTAKVSRAQSLRIQSMQKRTASDSHFLSNGRPRSFAGYSPQKNEYENVAQFLEGENFSPGENCRRNESTPSEPKGLGRTESRRSFKLSKKFGSASDLFHKLIGKKGAGSKKGLGGSVPDVVASTFQETQKRSKSLSPQTQPLISTEVGSTSLAMTQSPSDSCPSGDRTQEQRDKRVSPPYPAPLRATLSVSEIVRSNPNSANSSPTFFQDSQSSLSGTAFFRGKSVSSVELRSSTPIFVDGETSAREDVPSLQLEANKSYCEEAMRLALLLLPPPNRRKLHLLFKMMSKVERNEELQLYPQESKRDLLLHTFTRCILRTESEVDFDEAYANRIVSYLLDNFNTILAPSAALTADVSERLNLEQGSQYNAKAGSSVVYCKQITKEEYQNDIQTTSQKAMSDLLETIIADKNMEVKEKKKRLKVFQKAYPEIYKKRLPTAASEAELFPTKPKIKQPMLKRSFTRLKPIR</sequence>
<dbReference type="PANTHER" id="PTHR16206:SF4">
    <property type="entry name" value="PROTEIN LET-99"/>
    <property type="match status" value="1"/>
</dbReference>
<dbReference type="Gene3D" id="1.10.555.10">
    <property type="entry name" value="Rho GTPase activation protein"/>
    <property type="match status" value="1"/>
</dbReference>
<dbReference type="STRING" id="307972.A0A2G8L0B8"/>
<evidence type="ECO:0000256" key="1">
    <source>
        <dbReference type="SAM" id="MobiDB-lite"/>
    </source>
</evidence>
<feature type="compositionally biased region" description="Basic and acidic residues" evidence="1">
    <location>
        <begin position="260"/>
        <end position="271"/>
    </location>
</feature>
<feature type="region of interest" description="Disordered" evidence="1">
    <location>
        <begin position="636"/>
        <end position="671"/>
    </location>
</feature>
<dbReference type="Proteomes" id="UP000230750">
    <property type="component" value="Unassembled WGS sequence"/>
</dbReference>
<dbReference type="InterPro" id="IPR036390">
    <property type="entry name" value="WH_DNA-bd_sf"/>
</dbReference>
<accession>A0A2G8L0B8</accession>
<evidence type="ECO:0000313" key="3">
    <source>
        <dbReference type="EMBL" id="PIK53697.1"/>
    </source>
</evidence>
<feature type="region of interest" description="Disordered" evidence="1">
    <location>
        <begin position="506"/>
        <end position="529"/>
    </location>
</feature>
<dbReference type="Pfam" id="PF00610">
    <property type="entry name" value="DEP"/>
    <property type="match status" value="1"/>
</dbReference>
<organism evidence="3 4">
    <name type="scientific">Stichopus japonicus</name>
    <name type="common">Sea cucumber</name>
    <dbReference type="NCBI Taxonomy" id="307972"/>
    <lineage>
        <taxon>Eukaryota</taxon>
        <taxon>Metazoa</taxon>
        <taxon>Echinodermata</taxon>
        <taxon>Eleutherozoa</taxon>
        <taxon>Echinozoa</taxon>
        <taxon>Holothuroidea</taxon>
        <taxon>Aspidochirotacea</taxon>
        <taxon>Aspidochirotida</taxon>
        <taxon>Stichopodidae</taxon>
        <taxon>Apostichopus</taxon>
    </lineage>
</organism>
<reference evidence="3 4" key="1">
    <citation type="journal article" date="2017" name="PLoS Biol.">
        <title>The sea cucumber genome provides insights into morphological evolution and visceral regeneration.</title>
        <authorList>
            <person name="Zhang X."/>
            <person name="Sun L."/>
            <person name="Yuan J."/>
            <person name="Sun Y."/>
            <person name="Gao Y."/>
            <person name="Zhang L."/>
            <person name="Li S."/>
            <person name="Dai H."/>
            <person name="Hamel J.F."/>
            <person name="Liu C."/>
            <person name="Yu Y."/>
            <person name="Liu S."/>
            <person name="Lin W."/>
            <person name="Guo K."/>
            <person name="Jin S."/>
            <person name="Xu P."/>
            <person name="Storey K.B."/>
            <person name="Huan P."/>
            <person name="Zhang T."/>
            <person name="Zhou Y."/>
            <person name="Zhang J."/>
            <person name="Lin C."/>
            <person name="Li X."/>
            <person name="Xing L."/>
            <person name="Huo D."/>
            <person name="Sun M."/>
            <person name="Wang L."/>
            <person name="Mercier A."/>
            <person name="Li F."/>
            <person name="Yang H."/>
            <person name="Xiang J."/>
        </authorList>
    </citation>
    <scope>NUCLEOTIDE SEQUENCE [LARGE SCALE GENOMIC DNA]</scope>
    <source>
        <strain evidence="3">Shaxun</strain>
        <tissue evidence="3">Muscle</tissue>
    </source>
</reference>
<comment type="caution">
    <text evidence="3">The sequence shown here is derived from an EMBL/GenBank/DDBJ whole genome shotgun (WGS) entry which is preliminary data.</text>
</comment>
<feature type="compositionally biased region" description="Low complexity" evidence="1">
    <location>
        <begin position="247"/>
        <end position="257"/>
    </location>
</feature>
<dbReference type="SUPFAM" id="SSF46785">
    <property type="entry name" value="Winged helix' DNA-binding domain"/>
    <property type="match status" value="1"/>
</dbReference>
<dbReference type="OrthoDB" id="524326at2759"/>
<feature type="region of interest" description="Disordered" evidence="1">
    <location>
        <begin position="396"/>
        <end position="442"/>
    </location>
</feature>
<dbReference type="InterPro" id="IPR008936">
    <property type="entry name" value="Rho_GTPase_activation_prot"/>
</dbReference>